<dbReference type="Proteomes" id="UP000002028">
    <property type="component" value="Chromosome"/>
</dbReference>
<gene>
    <name evidence="1" type="ordered locus">Slin_4471</name>
</gene>
<proteinExistence type="predicted"/>
<dbReference type="KEGG" id="sli:Slin_4471"/>
<sequence length="39" mass="4384">MVIYEAVPGELQLPFSDSLGRKAKGISLRLLTAVFYWLT</sequence>
<evidence type="ECO:0000313" key="2">
    <source>
        <dbReference type="Proteomes" id="UP000002028"/>
    </source>
</evidence>
<accession>D2QMN8</accession>
<organism evidence="1 2">
    <name type="scientific">Spirosoma linguale (strain ATCC 33905 / DSM 74 / LMG 10896 / Claus 1)</name>
    <dbReference type="NCBI Taxonomy" id="504472"/>
    <lineage>
        <taxon>Bacteria</taxon>
        <taxon>Pseudomonadati</taxon>
        <taxon>Bacteroidota</taxon>
        <taxon>Cytophagia</taxon>
        <taxon>Cytophagales</taxon>
        <taxon>Cytophagaceae</taxon>
        <taxon>Spirosoma</taxon>
    </lineage>
</organism>
<protein>
    <submittedName>
        <fullName evidence="1">Uncharacterized protein</fullName>
    </submittedName>
</protein>
<evidence type="ECO:0000313" key="1">
    <source>
        <dbReference type="EMBL" id="ADB40451.1"/>
    </source>
</evidence>
<keyword evidence="2" id="KW-1185">Reference proteome</keyword>
<dbReference type="STRING" id="504472.Slin_4471"/>
<dbReference type="EMBL" id="CP001769">
    <property type="protein sequence ID" value="ADB40451.1"/>
    <property type="molecule type" value="Genomic_DNA"/>
</dbReference>
<dbReference type="HOGENOM" id="CLU_3317221_0_0_10"/>
<reference evidence="1 2" key="1">
    <citation type="journal article" date="2010" name="Stand. Genomic Sci.">
        <title>Complete genome sequence of Spirosoma linguale type strain (1).</title>
        <authorList>
            <person name="Lail K."/>
            <person name="Sikorski J."/>
            <person name="Saunders E."/>
            <person name="Lapidus A."/>
            <person name="Glavina Del Rio T."/>
            <person name="Copeland A."/>
            <person name="Tice H."/>
            <person name="Cheng J.-F."/>
            <person name="Lucas S."/>
            <person name="Nolan M."/>
            <person name="Bruce D."/>
            <person name="Goodwin L."/>
            <person name="Pitluck S."/>
            <person name="Ivanova N."/>
            <person name="Mavromatis K."/>
            <person name="Ovchinnikova G."/>
            <person name="Pati A."/>
            <person name="Chen A."/>
            <person name="Palaniappan K."/>
            <person name="Land M."/>
            <person name="Hauser L."/>
            <person name="Chang Y.-J."/>
            <person name="Jeffries C.D."/>
            <person name="Chain P."/>
            <person name="Brettin T."/>
            <person name="Detter J.C."/>
            <person name="Schuetze A."/>
            <person name="Rohde M."/>
            <person name="Tindall B.J."/>
            <person name="Goeker M."/>
            <person name="Bristow J."/>
            <person name="Eisen J.A."/>
            <person name="Markowitz V."/>
            <person name="Hugenholtz P."/>
            <person name="Kyrpides N.C."/>
            <person name="Klenk H.-P."/>
            <person name="Chen F."/>
        </authorList>
    </citation>
    <scope>NUCLEOTIDE SEQUENCE [LARGE SCALE GENOMIC DNA]</scope>
    <source>
        <strain evidence="2">ATCC 33905 / DSM 74 / LMG 10896 / Claus 1</strain>
    </source>
</reference>
<name>D2QMN8_SPILD</name>
<dbReference type="AlphaFoldDB" id="D2QMN8"/>